<evidence type="ECO:0000256" key="7">
    <source>
        <dbReference type="SAM" id="Phobius"/>
    </source>
</evidence>
<feature type="transmembrane region" description="Helical" evidence="7">
    <location>
        <begin position="38"/>
        <end position="59"/>
    </location>
</feature>
<protein>
    <recommendedName>
        <fullName evidence="8">Wax synthase domain-containing protein</fullName>
    </recommendedName>
</protein>
<evidence type="ECO:0000256" key="6">
    <source>
        <dbReference type="ARBA" id="ARBA00023136"/>
    </source>
</evidence>
<comment type="similarity">
    <text evidence="2">Belongs to the wax synthase family.</text>
</comment>
<feature type="transmembrane region" description="Helical" evidence="7">
    <location>
        <begin position="461"/>
        <end position="485"/>
    </location>
</feature>
<dbReference type="Pfam" id="PF13813">
    <property type="entry name" value="MBOAT_2"/>
    <property type="match status" value="1"/>
</dbReference>
<evidence type="ECO:0000256" key="4">
    <source>
        <dbReference type="ARBA" id="ARBA00022692"/>
    </source>
</evidence>
<evidence type="ECO:0000313" key="10">
    <source>
        <dbReference type="Proteomes" id="UP000053831"/>
    </source>
</evidence>
<dbReference type="AlphaFoldDB" id="A0A0M9VTN8"/>
<comment type="caution">
    <text evidence="9">The sequence shown here is derived from an EMBL/GenBank/DDBJ whole genome shotgun (WGS) entry which is preliminary data.</text>
</comment>
<feature type="transmembrane region" description="Helical" evidence="7">
    <location>
        <begin position="354"/>
        <end position="379"/>
    </location>
</feature>
<feature type="domain" description="Wax synthase" evidence="8">
    <location>
        <begin position="302"/>
        <end position="388"/>
    </location>
</feature>
<keyword evidence="10" id="KW-1185">Reference proteome</keyword>
<gene>
    <name evidence="9" type="ORF">ESCO_000091</name>
</gene>
<dbReference type="STRING" id="150374.A0A0M9VTN8"/>
<dbReference type="GO" id="GO:0016020">
    <property type="term" value="C:membrane"/>
    <property type="evidence" value="ECO:0007669"/>
    <property type="project" value="UniProtKB-SubCell"/>
</dbReference>
<evidence type="ECO:0000256" key="2">
    <source>
        <dbReference type="ARBA" id="ARBA00007282"/>
    </source>
</evidence>
<evidence type="ECO:0000256" key="5">
    <source>
        <dbReference type="ARBA" id="ARBA00022989"/>
    </source>
</evidence>
<keyword evidence="6 7" id="KW-0472">Membrane</keyword>
<dbReference type="OrthoDB" id="1077582at2759"/>
<evidence type="ECO:0000256" key="1">
    <source>
        <dbReference type="ARBA" id="ARBA00004141"/>
    </source>
</evidence>
<feature type="transmembrane region" description="Helical" evidence="7">
    <location>
        <begin position="423"/>
        <end position="441"/>
    </location>
</feature>
<dbReference type="PANTHER" id="PTHR31595:SF27">
    <property type="entry name" value="WAX SYNTHASE DOMAIN-CONTAINING PROTEIN-RELATED"/>
    <property type="match status" value="1"/>
</dbReference>
<dbReference type="PANTHER" id="PTHR31595">
    <property type="entry name" value="LONG-CHAIN-ALCOHOL O-FATTY-ACYLTRANSFERASE 3-RELATED"/>
    <property type="match status" value="1"/>
</dbReference>
<keyword evidence="3" id="KW-0808">Transferase</keyword>
<evidence type="ECO:0000256" key="3">
    <source>
        <dbReference type="ARBA" id="ARBA00022679"/>
    </source>
</evidence>
<evidence type="ECO:0000259" key="8">
    <source>
        <dbReference type="Pfam" id="PF13813"/>
    </source>
</evidence>
<dbReference type="InterPro" id="IPR044851">
    <property type="entry name" value="Wax_synthase"/>
</dbReference>
<reference evidence="9 10" key="1">
    <citation type="submission" date="2015-07" db="EMBL/GenBank/DDBJ databases">
        <title>The genome of the fungus Escovopsis weberi, a specialized disease agent of ant agriculture.</title>
        <authorList>
            <person name="de Man T.J."/>
            <person name="Stajich J.E."/>
            <person name="Kubicek C.P."/>
            <person name="Chenthamara K."/>
            <person name="Atanasova L."/>
            <person name="Druzhinina I.S."/>
            <person name="Birnbaum S."/>
            <person name="Barribeau S.M."/>
            <person name="Teiling C."/>
            <person name="Suen G."/>
            <person name="Currie C."/>
            <person name="Gerardo N.M."/>
        </authorList>
    </citation>
    <scope>NUCLEOTIDE SEQUENCE [LARGE SCALE GENOMIC DNA]</scope>
</reference>
<accession>A0A0M9VTN8</accession>
<dbReference type="GO" id="GO:0008374">
    <property type="term" value="F:O-acyltransferase activity"/>
    <property type="evidence" value="ECO:0007669"/>
    <property type="project" value="InterPro"/>
</dbReference>
<keyword evidence="5 7" id="KW-1133">Transmembrane helix</keyword>
<keyword evidence="4 7" id="KW-0812">Transmembrane</keyword>
<feature type="transmembrane region" description="Helical" evidence="7">
    <location>
        <begin position="100"/>
        <end position="121"/>
    </location>
</feature>
<evidence type="ECO:0000313" key="9">
    <source>
        <dbReference type="EMBL" id="KOS18999.1"/>
    </source>
</evidence>
<comment type="subcellular location">
    <subcellularLocation>
        <location evidence="1">Membrane</location>
        <topology evidence="1">Multi-pass membrane protein</topology>
    </subcellularLocation>
</comment>
<dbReference type="GO" id="GO:0006629">
    <property type="term" value="P:lipid metabolic process"/>
    <property type="evidence" value="ECO:0007669"/>
    <property type="project" value="InterPro"/>
</dbReference>
<dbReference type="InterPro" id="IPR032805">
    <property type="entry name" value="Wax_synthase_dom"/>
</dbReference>
<organism evidence="9 10">
    <name type="scientific">Escovopsis weberi</name>
    <dbReference type="NCBI Taxonomy" id="150374"/>
    <lineage>
        <taxon>Eukaryota</taxon>
        <taxon>Fungi</taxon>
        <taxon>Dikarya</taxon>
        <taxon>Ascomycota</taxon>
        <taxon>Pezizomycotina</taxon>
        <taxon>Sordariomycetes</taxon>
        <taxon>Hypocreomycetidae</taxon>
        <taxon>Hypocreales</taxon>
        <taxon>Hypocreaceae</taxon>
        <taxon>Escovopsis</taxon>
    </lineage>
</organism>
<sequence length="487" mass="55184">MEAPIPLPSSMMDKALSLVPPSIVDSAIALAHGEQAPLVARAACALVLYFVSLVPQGLLLNHTSKSSPLRFLWQPVFLFTSMKYLDIMCKLTTLNMLNHFLTGFYIPVAWWCFNVLIIRGFEAKDVAGHVYNKSDSWATKQFRMVAFFMSVRGINMPWEEKRGPAWPRFFQVEESQSKAKEMSDNESKATEASAAASRAAPAAAAGPTKGWWLFRQACLISWQYILLELFDEMSRRADPADKEMRYGPGSEWVLFSATREQWIGRIGIGLTWTWTLRLLVDMTNRMLAVAAVILGLSEVRDWPPLFGSVFESYTTRGFWSEYWHQYLRLQLTSFSNWFARDLLRLPRPSFAERYINIFMSFFMSGVLHVLGASYCGVSWAESSSIFFFSSFTVSIMLEDYVQKLWRGGAPLDKTREPPLWHKLVGYVWVLSWSILTAPWFIYPVIRNDTEGMLGIPPLFTLFGGIEGALGMLVGLGVFLVIALGARP</sequence>
<dbReference type="Proteomes" id="UP000053831">
    <property type="component" value="Unassembled WGS sequence"/>
</dbReference>
<dbReference type="EMBL" id="LGSR01000020">
    <property type="protein sequence ID" value="KOS18999.1"/>
    <property type="molecule type" value="Genomic_DNA"/>
</dbReference>
<proteinExistence type="inferred from homology"/>
<name>A0A0M9VTN8_ESCWE</name>